<evidence type="ECO:0000259" key="2">
    <source>
        <dbReference type="Pfam" id="PF09925"/>
    </source>
</evidence>
<feature type="transmembrane region" description="Helical" evidence="1">
    <location>
        <begin position="544"/>
        <end position="563"/>
    </location>
</feature>
<feature type="transmembrane region" description="Helical" evidence="1">
    <location>
        <begin position="422"/>
        <end position="439"/>
    </location>
</feature>
<dbReference type="Pfam" id="PF14345">
    <property type="entry name" value="GDYXXLXY"/>
    <property type="match status" value="1"/>
</dbReference>
<feature type="transmembrane region" description="Helical" evidence="1">
    <location>
        <begin position="223"/>
        <end position="240"/>
    </location>
</feature>
<feature type="transmembrane region" description="Helical" evidence="1">
    <location>
        <begin position="451"/>
        <end position="469"/>
    </location>
</feature>
<protein>
    <submittedName>
        <fullName evidence="4">Uncharacterized membrane-anchored protein</fullName>
    </submittedName>
</protein>
<feature type="transmembrane region" description="Helical" evidence="1">
    <location>
        <begin position="636"/>
        <end position="657"/>
    </location>
</feature>
<name>A0A377IYA2_9PAST</name>
<feature type="domain" description="DUF2157" evidence="2">
    <location>
        <begin position="18"/>
        <end position="129"/>
    </location>
</feature>
<sequence length="843" mass="95525">MSATGLFNLSWQRYLTLLFLLLMLGFVTSGIVTLIAANWDYFSDLSKIYGLQSLFGLTVLLGGYCFLRESRRQAKDTIKWQTYSVFFVASVMLGGLFALVGQTYQTGANAWQLFALWSLCQLPFLLLFPNVASSLLLAATTNIAFYLFYAQVSQHVLPMGCAVLINAGLLVLSEIFSEKLHDQHWHILPKVFLSLTFASLFALMMVNGMYFDIYASDDVGRSLLSALLLAIPALIALYVYRKYRFDLFNLVVSILALVAPYFLVTSIFIYGIEGILFFGLLSFILTLYGIGWLVKAHRKEHPENKKLPWVIAILLSLAILQGVMTGGIWLFFTLDWGENNTLILGILLFGIAWGVISGREQNLNVNIFAGLFFLIGNSFLGFYLFIQFGENIKDSLNLALWMAALIFTLIIIINYRIIPNMLVRALLVIQLLTYWQITYDMYFSTFFYGNSWFNQLLLVASVLLFYYVLGAEQPWRLHLKPIAWGMVIFGLGSLLPMAYARFFRWYGIDFTGLAENTDASVVDNINNLLQAVTGQFWLTFEFDFVHVLYLLTCALPLITYMLFNRRHAGSSLETLLIASALSLFVLGFIGVPPILYLSALLLLVYWTESRAFFGLLVFLFIGYLGLFYYQLTIPLLYKGLLLVGFAAIFVVVALYLHMRYRTVSQHSLEYPPVFKRTMGLVGAFVICLLGAVNYKVQQFEDVLATGKSIILEIAPVDPRSLMQGDYMTLHYAILDELQSRTELLSDELKEEEQQAYLLLKLDANNLAGLCAVSGTPPSDFADCTPDVYLPVKYGYWRMRLPSQDYFFAEGKGAYYAQAQYAEYRFKNGIVLLARLLDKNLQGL</sequence>
<keyword evidence="1" id="KW-0472">Membrane</keyword>
<dbReference type="EMBL" id="UGHS01000004">
    <property type="protein sequence ID" value="STO93231.1"/>
    <property type="molecule type" value="Genomic_DNA"/>
</dbReference>
<feature type="domain" description="DUF4401" evidence="3">
    <location>
        <begin position="314"/>
        <end position="656"/>
    </location>
</feature>
<dbReference type="Pfam" id="PF09925">
    <property type="entry name" value="DUF2157"/>
    <property type="match status" value="1"/>
</dbReference>
<reference evidence="4 5" key="1">
    <citation type="submission" date="2018-06" db="EMBL/GenBank/DDBJ databases">
        <authorList>
            <consortium name="Pathogen Informatics"/>
            <person name="Doyle S."/>
        </authorList>
    </citation>
    <scope>NUCLEOTIDE SEQUENCE [LARGE SCALE GENOMIC DNA]</scope>
    <source>
        <strain evidence="4 5">NCTC13335</strain>
    </source>
</reference>
<accession>A0A377IYA2</accession>
<proteinExistence type="predicted"/>
<feature type="transmembrane region" description="Helical" evidence="1">
    <location>
        <begin position="338"/>
        <end position="356"/>
    </location>
</feature>
<dbReference type="RefSeq" id="WP_115003082.1">
    <property type="nucleotide sequence ID" value="NZ_UGHS01000004.1"/>
</dbReference>
<feature type="transmembrane region" description="Helical" evidence="1">
    <location>
        <begin position="363"/>
        <end position="386"/>
    </location>
</feature>
<evidence type="ECO:0000313" key="4">
    <source>
        <dbReference type="EMBL" id="STO93231.1"/>
    </source>
</evidence>
<feature type="transmembrane region" description="Helical" evidence="1">
    <location>
        <begin position="48"/>
        <end position="67"/>
    </location>
</feature>
<dbReference type="InterPro" id="IPR018677">
    <property type="entry name" value="DUF2157"/>
</dbReference>
<dbReference type="Pfam" id="PF14351">
    <property type="entry name" value="DUF4401"/>
    <property type="match status" value="1"/>
</dbReference>
<keyword evidence="1" id="KW-1133">Transmembrane helix</keyword>
<organism evidence="4 5">
    <name type="scientific">Haemophilus pittmaniae</name>
    <dbReference type="NCBI Taxonomy" id="249188"/>
    <lineage>
        <taxon>Bacteria</taxon>
        <taxon>Pseudomonadati</taxon>
        <taxon>Pseudomonadota</taxon>
        <taxon>Gammaproteobacteria</taxon>
        <taxon>Pasteurellales</taxon>
        <taxon>Pasteurellaceae</taxon>
        <taxon>Haemophilus</taxon>
    </lineage>
</organism>
<dbReference type="Proteomes" id="UP000255264">
    <property type="component" value="Unassembled WGS sequence"/>
</dbReference>
<feature type="transmembrane region" description="Helical" evidence="1">
    <location>
        <begin position="83"/>
        <end position="104"/>
    </location>
</feature>
<evidence type="ECO:0000259" key="3">
    <source>
        <dbReference type="Pfam" id="PF14351"/>
    </source>
</evidence>
<feature type="transmembrane region" description="Helical" evidence="1">
    <location>
        <begin position="398"/>
        <end position="415"/>
    </location>
</feature>
<dbReference type="InterPro" id="IPR025513">
    <property type="entry name" value="DUF4401"/>
</dbReference>
<dbReference type="OrthoDB" id="327621at2"/>
<feature type="transmembrane region" description="Helical" evidence="1">
    <location>
        <begin position="481"/>
        <end position="500"/>
    </location>
</feature>
<feature type="transmembrane region" description="Helical" evidence="1">
    <location>
        <begin position="135"/>
        <end position="151"/>
    </location>
</feature>
<dbReference type="InterPro" id="IPR025833">
    <property type="entry name" value="GDYXXLXY"/>
</dbReference>
<dbReference type="AlphaFoldDB" id="A0A377IYA2"/>
<feature type="transmembrane region" description="Helical" evidence="1">
    <location>
        <begin position="188"/>
        <end position="211"/>
    </location>
</feature>
<feature type="transmembrane region" description="Helical" evidence="1">
    <location>
        <begin position="275"/>
        <end position="295"/>
    </location>
</feature>
<keyword evidence="5" id="KW-1185">Reference proteome</keyword>
<keyword evidence="1" id="KW-0812">Transmembrane</keyword>
<feature type="transmembrane region" description="Helical" evidence="1">
    <location>
        <begin position="247"/>
        <end position="269"/>
    </location>
</feature>
<evidence type="ECO:0000256" key="1">
    <source>
        <dbReference type="SAM" id="Phobius"/>
    </source>
</evidence>
<feature type="transmembrane region" description="Helical" evidence="1">
    <location>
        <begin position="677"/>
        <end position="694"/>
    </location>
</feature>
<feature type="transmembrane region" description="Helical" evidence="1">
    <location>
        <begin position="575"/>
        <end position="605"/>
    </location>
</feature>
<feature type="transmembrane region" description="Helical" evidence="1">
    <location>
        <begin position="307"/>
        <end position="332"/>
    </location>
</feature>
<feature type="transmembrane region" description="Helical" evidence="1">
    <location>
        <begin position="611"/>
        <end position="629"/>
    </location>
</feature>
<feature type="transmembrane region" description="Helical" evidence="1">
    <location>
        <begin position="14"/>
        <end position="36"/>
    </location>
</feature>
<evidence type="ECO:0000313" key="5">
    <source>
        <dbReference type="Proteomes" id="UP000255264"/>
    </source>
</evidence>
<gene>
    <name evidence="4" type="ORF">NCTC13335_01095</name>
</gene>